<evidence type="ECO:0000313" key="1">
    <source>
        <dbReference type="EMBL" id="EIM76248.1"/>
    </source>
</evidence>
<reference evidence="1 2" key="1">
    <citation type="journal article" date="2012" name="J. Bacteriol.">
        <title>Genome Sequence of Nitratireductor aquibiodomus Strain RA22.</title>
        <authorList>
            <person name="Singh A."/>
            <person name="Jangir P.K."/>
            <person name="Kumari C."/>
            <person name="Sharma R."/>
        </authorList>
    </citation>
    <scope>NUCLEOTIDE SEQUENCE [LARGE SCALE GENOMIC DNA]</scope>
    <source>
        <strain evidence="1 2">RA22</strain>
    </source>
</reference>
<dbReference type="Proteomes" id="UP000004622">
    <property type="component" value="Unassembled WGS sequence"/>
</dbReference>
<organism evidence="1 2">
    <name type="scientific">Nitratireductor aquibiodomus RA22</name>
    <dbReference type="NCBI Taxonomy" id="1189611"/>
    <lineage>
        <taxon>Bacteria</taxon>
        <taxon>Pseudomonadati</taxon>
        <taxon>Pseudomonadota</taxon>
        <taxon>Alphaproteobacteria</taxon>
        <taxon>Hyphomicrobiales</taxon>
        <taxon>Phyllobacteriaceae</taxon>
        <taxon>Nitratireductor</taxon>
    </lineage>
</organism>
<name>I5C346_9HYPH</name>
<sequence>MLGREKEPAGKVDTLTGEKGIAVYRAGQNLLFELAVEAQRGLAEIAAFKAAAWRVCLEGQIDAPLATLGASRG</sequence>
<gene>
    <name evidence="1" type="ORF">A33O_06265</name>
</gene>
<proteinExistence type="predicted"/>
<accession>I5C346</accession>
<dbReference type="AlphaFoldDB" id="I5C346"/>
<evidence type="ECO:0000313" key="2">
    <source>
        <dbReference type="Proteomes" id="UP000004622"/>
    </source>
</evidence>
<protein>
    <submittedName>
        <fullName evidence="1">Uncharacterized protein</fullName>
    </submittedName>
</protein>
<dbReference type="RefSeq" id="WP_007007781.1">
    <property type="nucleotide sequence ID" value="NZ_AJXZ01000013.1"/>
</dbReference>
<dbReference type="EMBL" id="AJXZ01000013">
    <property type="protein sequence ID" value="EIM76248.1"/>
    <property type="molecule type" value="Genomic_DNA"/>
</dbReference>
<comment type="caution">
    <text evidence="1">The sequence shown here is derived from an EMBL/GenBank/DDBJ whole genome shotgun (WGS) entry which is preliminary data.</text>
</comment>